<evidence type="ECO:0000256" key="4">
    <source>
        <dbReference type="ARBA" id="ARBA00022475"/>
    </source>
</evidence>
<evidence type="ECO:0000256" key="3">
    <source>
        <dbReference type="ARBA" id="ARBA00022448"/>
    </source>
</evidence>
<evidence type="ECO:0000256" key="9">
    <source>
        <dbReference type="ARBA" id="ARBA00023136"/>
    </source>
</evidence>
<feature type="compositionally biased region" description="Low complexity" evidence="10">
    <location>
        <begin position="28"/>
        <end position="56"/>
    </location>
</feature>
<dbReference type="PROSITE" id="PS52015">
    <property type="entry name" value="TONB_CTD"/>
    <property type="match status" value="1"/>
</dbReference>
<keyword evidence="11" id="KW-0732">Signal</keyword>
<evidence type="ECO:0000256" key="8">
    <source>
        <dbReference type="ARBA" id="ARBA00022989"/>
    </source>
</evidence>
<evidence type="ECO:0000256" key="11">
    <source>
        <dbReference type="SAM" id="SignalP"/>
    </source>
</evidence>
<dbReference type="InterPro" id="IPR006260">
    <property type="entry name" value="TonB/TolA_C"/>
</dbReference>
<keyword evidence="3" id="KW-0813">Transport</keyword>
<evidence type="ECO:0000313" key="14">
    <source>
        <dbReference type="Proteomes" id="UP000217935"/>
    </source>
</evidence>
<keyword evidence="8" id="KW-1133">Transmembrane helix</keyword>
<dbReference type="GO" id="GO:0015031">
    <property type="term" value="P:protein transport"/>
    <property type="evidence" value="ECO:0007669"/>
    <property type="project" value="UniProtKB-KW"/>
</dbReference>
<dbReference type="InterPro" id="IPR037682">
    <property type="entry name" value="TonB_C"/>
</dbReference>
<dbReference type="Pfam" id="PF03544">
    <property type="entry name" value="TonB_C"/>
    <property type="match status" value="1"/>
</dbReference>
<organism evidence="13 14">
    <name type="scientific">Celeribacter ethanolicus</name>
    <dbReference type="NCBI Taxonomy" id="1758178"/>
    <lineage>
        <taxon>Bacteria</taxon>
        <taxon>Pseudomonadati</taxon>
        <taxon>Pseudomonadota</taxon>
        <taxon>Alphaproteobacteria</taxon>
        <taxon>Rhodobacterales</taxon>
        <taxon>Roseobacteraceae</taxon>
        <taxon>Celeribacter</taxon>
    </lineage>
</organism>
<dbReference type="PANTHER" id="PTHR33446:SF2">
    <property type="entry name" value="PROTEIN TONB"/>
    <property type="match status" value="1"/>
</dbReference>
<name>A0A291GDL3_9RHOB</name>
<keyword evidence="14" id="KW-1185">Reference proteome</keyword>
<keyword evidence="5" id="KW-0997">Cell inner membrane</keyword>
<dbReference type="OrthoDB" id="7722272at2"/>
<feature type="compositionally biased region" description="Low complexity" evidence="10">
    <location>
        <begin position="131"/>
        <end position="147"/>
    </location>
</feature>
<feature type="compositionally biased region" description="Pro residues" evidence="10">
    <location>
        <begin position="118"/>
        <end position="130"/>
    </location>
</feature>
<evidence type="ECO:0000256" key="6">
    <source>
        <dbReference type="ARBA" id="ARBA00022692"/>
    </source>
</evidence>
<keyword evidence="7" id="KW-0653">Protein transport</keyword>
<keyword evidence="6" id="KW-0812">Transmembrane</keyword>
<dbReference type="EMBL" id="CP022196">
    <property type="protein sequence ID" value="ATG48124.1"/>
    <property type="molecule type" value="Genomic_DNA"/>
</dbReference>
<evidence type="ECO:0000256" key="7">
    <source>
        <dbReference type="ARBA" id="ARBA00022927"/>
    </source>
</evidence>
<feature type="domain" description="TonB C-terminal" evidence="12">
    <location>
        <begin position="177"/>
        <end position="266"/>
    </location>
</feature>
<evidence type="ECO:0000256" key="2">
    <source>
        <dbReference type="ARBA" id="ARBA00006555"/>
    </source>
</evidence>
<proteinExistence type="inferred from homology"/>
<dbReference type="SUPFAM" id="SSF74653">
    <property type="entry name" value="TolA/TonB C-terminal domain"/>
    <property type="match status" value="1"/>
</dbReference>
<accession>A0A291GDL3</accession>
<dbReference type="RefSeq" id="WP_096805984.1">
    <property type="nucleotide sequence ID" value="NZ_CP022196.1"/>
</dbReference>
<feature type="signal peptide" evidence="11">
    <location>
        <begin position="1"/>
        <end position="19"/>
    </location>
</feature>
<reference evidence="13 14" key="1">
    <citation type="submission" date="2017-06" db="EMBL/GenBank/DDBJ databases">
        <title>Celeribacter sp. TSPH2 complete genome sequence.</title>
        <authorList>
            <person name="Woo J.-H."/>
            <person name="Kim H.-S."/>
        </authorList>
    </citation>
    <scope>NUCLEOTIDE SEQUENCE [LARGE SCALE GENOMIC DNA]</scope>
    <source>
        <strain evidence="13 14">TSPH2</strain>
    </source>
</reference>
<evidence type="ECO:0000256" key="1">
    <source>
        <dbReference type="ARBA" id="ARBA00004383"/>
    </source>
</evidence>
<evidence type="ECO:0000313" key="13">
    <source>
        <dbReference type="EMBL" id="ATG48124.1"/>
    </source>
</evidence>
<evidence type="ECO:0000256" key="10">
    <source>
        <dbReference type="SAM" id="MobiDB-lite"/>
    </source>
</evidence>
<feature type="region of interest" description="Disordered" evidence="10">
    <location>
        <begin position="103"/>
        <end position="177"/>
    </location>
</feature>
<feature type="chain" id="PRO_5013216934" evidence="11">
    <location>
        <begin position="20"/>
        <end position="266"/>
    </location>
</feature>
<keyword evidence="9" id="KW-0472">Membrane</keyword>
<protein>
    <submittedName>
        <fullName evidence="13">Energy transducer TonB</fullName>
    </submittedName>
</protein>
<dbReference type="PANTHER" id="PTHR33446">
    <property type="entry name" value="PROTEIN TONB-RELATED"/>
    <property type="match status" value="1"/>
</dbReference>
<dbReference type="NCBIfam" id="TIGR01352">
    <property type="entry name" value="tonB_Cterm"/>
    <property type="match status" value="1"/>
</dbReference>
<feature type="region of interest" description="Disordered" evidence="10">
    <location>
        <begin position="28"/>
        <end position="82"/>
    </location>
</feature>
<comment type="subcellular location">
    <subcellularLocation>
        <location evidence="1">Cell inner membrane</location>
        <topology evidence="1">Single-pass membrane protein</topology>
        <orientation evidence="1">Periplasmic side</orientation>
    </subcellularLocation>
</comment>
<evidence type="ECO:0000259" key="12">
    <source>
        <dbReference type="PROSITE" id="PS52015"/>
    </source>
</evidence>
<sequence length="266" mass="27423">MSRALEILGFLTLSLAAHAALLGWAPDPGGQQSQGEDGSQLVSLSASSASLESLVETWDDFAPPEVQATAPAQETPVPTESAPTLAAMTPLPLEAPKMAVNLSPPTVATEPFDAPEAPEQPPRPEPPKASAPPKSRQSVESAGQKAAGTGGMGAQGVAGTAQTATVDPGRAQRDLSQWGSSLRAAIERKKRYPSEARGTQGSVLLRISVARNGALSGVSVLRSSGNGLLDQAALRAVQSVGQFKPAPASLTRPSYTFDLKISFSPR</sequence>
<dbReference type="GO" id="GO:0098797">
    <property type="term" value="C:plasma membrane protein complex"/>
    <property type="evidence" value="ECO:0007669"/>
    <property type="project" value="TreeGrafter"/>
</dbReference>
<dbReference type="AlphaFoldDB" id="A0A291GDL3"/>
<dbReference type="STRING" id="1758178.GCA_001550095_03684"/>
<keyword evidence="4" id="KW-1003">Cell membrane</keyword>
<dbReference type="Proteomes" id="UP000217935">
    <property type="component" value="Chromosome"/>
</dbReference>
<comment type="similarity">
    <text evidence="2">Belongs to the TonB family.</text>
</comment>
<evidence type="ECO:0000256" key="5">
    <source>
        <dbReference type="ARBA" id="ARBA00022519"/>
    </source>
</evidence>
<dbReference type="InterPro" id="IPR051045">
    <property type="entry name" value="TonB-dependent_transducer"/>
</dbReference>
<gene>
    <name evidence="13" type="ORF">CEW89_11405</name>
</gene>
<dbReference type="GO" id="GO:0055085">
    <property type="term" value="P:transmembrane transport"/>
    <property type="evidence" value="ECO:0007669"/>
    <property type="project" value="InterPro"/>
</dbReference>
<feature type="compositionally biased region" description="Polar residues" evidence="10">
    <location>
        <begin position="70"/>
        <end position="82"/>
    </location>
</feature>
<dbReference type="Gene3D" id="3.30.1150.10">
    <property type="match status" value="1"/>
</dbReference>
<dbReference type="GO" id="GO:0031992">
    <property type="term" value="F:energy transducer activity"/>
    <property type="evidence" value="ECO:0007669"/>
    <property type="project" value="TreeGrafter"/>
</dbReference>
<dbReference type="KEGG" id="ceh:CEW89_11405"/>